<dbReference type="InterPro" id="IPR050250">
    <property type="entry name" value="Macrolide_Exporter_MacB"/>
</dbReference>
<comment type="similarity">
    <text evidence="6">Belongs to the ABC-4 integral membrane protein family.</text>
</comment>
<evidence type="ECO:0000256" key="1">
    <source>
        <dbReference type="ARBA" id="ARBA00004651"/>
    </source>
</evidence>
<protein>
    <submittedName>
        <fullName evidence="10">ABC transporter permease</fullName>
    </submittedName>
</protein>
<evidence type="ECO:0000256" key="3">
    <source>
        <dbReference type="ARBA" id="ARBA00022692"/>
    </source>
</evidence>
<dbReference type="InterPro" id="IPR003838">
    <property type="entry name" value="ABC3_permease_C"/>
</dbReference>
<dbReference type="RefSeq" id="WP_135972860.1">
    <property type="nucleotide sequence ID" value="NZ_CP039291.1"/>
</dbReference>
<dbReference type="KEGG" id="celz:E5225_05070"/>
<keyword evidence="2" id="KW-1003">Cell membrane</keyword>
<dbReference type="EMBL" id="CP039291">
    <property type="protein sequence ID" value="QCB93023.1"/>
    <property type="molecule type" value="Genomic_DNA"/>
</dbReference>
<dbReference type="GO" id="GO:0005886">
    <property type="term" value="C:plasma membrane"/>
    <property type="evidence" value="ECO:0007669"/>
    <property type="project" value="UniProtKB-SubCell"/>
</dbReference>
<sequence length="415" mass="42005">MTAVADQVARPDRYGLRDLLAEAAQGVGARPGRLVLTILGTVLGIASVVVTVGLAQTAAVQINQQFDAVAATQAVAGPATSEGFGGQERALGQLPWDAAERAERLAGVEAAALVSEVDVGDADVTAVPVQDPSAARTTRPTVLAAGPHTLDALQGRLVQGRWFDAGHDVRGDRVVVLGADAARRLGVQRVDRQPSIFIGDRAYQVIGVVDDVARRTDVVGAVVLPTGTARADLGLTAAEELHLHIAVGAGPVVGQQLPVALDPDAPESMEVLVPPSASRVQQSVQADVSTIFLALGGVALLVGGVGIANVTLLSVLERVGEIGLRRALGATRRQIAGQFVVESVVIGLLGGLVGAALGVAAVVVVSAVQSWTPILALPVVGLSVLAGGVIGLLAGLYPALKAATVEPIAALRGGV</sequence>
<proteinExistence type="inferred from homology"/>
<feature type="transmembrane region" description="Helical" evidence="7">
    <location>
        <begin position="374"/>
        <end position="397"/>
    </location>
</feature>
<gene>
    <name evidence="10" type="ORF">E5225_05070</name>
</gene>
<comment type="subcellular location">
    <subcellularLocation>
        <location evidence="1">Cell membrane</location>
        <topology evidence="1">Multi-pass membrane protein</topology>
    </subcellularLocation>
</comment>
<dbReference type="PANTHER" id="PTHR30572">
    <property type="entry name" value="MEMBRANE COMPONENT OF TRANSPORTER-RELATED"/>
    <property type="match status" value="1"/>
</dbReference>
<accession>A0A4P7SKF9</accession>
<keyword evidence="3 7" id="KW-0812">Transmembrane</keyword>
<evidence type="ECO:0000259" key="9">
    <source>
        <dbReference type="Pfam" id="PF12704"/>
    </source>
</evidence>
<reference evidence="10 11" key="1">
    <citation type="submission" date="2019-04" db="EMBL/GenBank/DDBJ databases">
        <title>Isolation and identification of Cellulomonas shaoxiangyii sp. Nov. isolated from feces of the Tibetan antelopes (Pantholops hodgsonii) in the Qinghai-Tibet plateau of China.</title>
        <authorList>
            <person name="Tian Z."/>
        </authorList>
    </citation>
    <scope>NUCLEOTIDE SEQUENCE [LARGE SCALE GENOMIC DNA]</scope>
    <source>
        <strain evidence="10 11">Z28</strain>
    </source>
</reference>
<evidence type="ECO:0000313" key="10">
    <source>
        <dbReference type="EMBL" id="QCB93023.1"/>
    </source>
</evidence>
<feature type="transmembrane region" description="Helical" evidence="7">
    <location>
        <begin position="34"/>
        <end position="55"/>
    </location>
</feature>
<evidence type="ECO:0000259" key="8">
    <source>
        <dbReference type="Pfam" id="PF02687"/>
    </source>
</evidence>
<evidence type="ECO:0000256" key="7">
    <source>
        <dbReference type="SAM" id="Phobius"/>
    </source>
</evidence>
<dbReference type="InterPro" id="IPR025857">
    <property type="entry name" value="MacB_PCD"/>
</dbReference>
<feature type="transmembrane region" description="Helical" evidence="7">
    <location>
        <begin position="291"/>
        <end position="316"/>
    </location>
</feature>
<dbReference type="GO" id="GO:0022857">
    <property type="term" value="F:transmembrane transporter activity"/>
    <property type="evidence" value="ECO:0007669"/>
    <property type="project" value="TreeGrafter"/>
</dbReference>
<dbReference type="Pfam" id="PF12704">
    <property type="entry name" value="MacB_PCD"/>
    <property type="match status" value="1"/>
</dbReference>
<organism evidence="10 11">
    <name type="scientific">Cellulomonas shaoxiangyii</name>
    <dbReference type="NCBI Taxonomy" id="2566013"/>
    <lineage>
        <taxon>Bacteria</taxon>
        <taxon>Bacillati</taxon>
        <taxon>Actinomycetota</taxon>
        <taxon>Actinomycetes</taxon>
        <taxon>Micrococcales</taxon>
        <taxon>Cellulomonadaceae</taxon>
        <taxon>Cellulomonas</taxon>
    </lineage>
</organism>
<evidence type="ECO:0000313" key="11">
    <source>
        <dbReference type="Proteomes" id="UP000296469"/>
    </source>
</evidence>
<feature type="domain" description="ABC3 transporter permease C-terminal" evidence="8">
    <location>
        <begin position="295"/>
        <end position="407"/>
    </location>
</feature>
<dbReference type="AlphaFoldDB" id="A0A4P7SKF9"/>
<dbReference type="OrthoDB" id="9780560at2"/>
<feature type="transmembrane region" description="Helical" evidence="7">
    <location>
        <begin position="339"/>
        <end position="368"/>
    </location>
</feature>
<dbReference type="Pfam" id="PF02687">
    <property type="entry name" value="FtsX"/>
    <property type="match status" value="1"/>
</dbReference>
<dbReference type="PANTHER" id="PTHR30572:SF4">
    <property type="entry name" value="ABC TRANSPORTER PERMEASE YTRF"/>
    <property type="match status" value="1"/>
</dbReference>
<name>A0A4P7SKF9_9CELL</name>
<evidence type="ECO:0000256" key="5">
    <source>
        <dbReference type="ARBA" id="ARBA00023136"/>
    </source>
</evidence>
<evidence type="ECO:0000256" key="2">
    <source>
        <dbReference type="ARBA" id="ARBA00022475"/>
    </source>
</evidence>
<feature type="domain" description="MacB-like periplasmic core" evidence="9">
    <location>
        <begin position="35"/>
        <end position="233"/>
    </location>
</feature>
<dbReference type="Proteomes" id="UP000296469">
    <property type="component" value="Chromosome"/>
</dbReference>
<keyword evidence="5 7" id="KW-0472">Membrane</keyword>
<keyword evidence="11" id="KW-1185">Reference proteome</keyword>
<keyword evidence="4 7" id="KW-1133">Transmembrane helix</keyword>
<evidence type="ECO:0000256" key="4">
    <source>
        <dbReference type="ARBA" id="ARBA00022989"/>
    </source>
</evidence>
<evidence type="ECO:0000256" key="6">
    <source>
        <dbReference type="ARBA" id="ARBA00038076"/>
    </source>
</evidence>